<dbReference type="KEGG" id="gtt:GUITHDRAFT_102486"/>
<proteinExistence type="predicted"/>
<evidence type="ECO:0000313" key="4">
    <source>
        <dbReference type="Proteomes" id="UP000011087"/>
    </source>
</evidence>
<evidence type="ECO:0000313" key="2">
    <source>
        <dbReference type="EMBL" id="EKX51871.1"/>
    </source>
</evidence>
<dbReference type="GeneID" id="17308656"/>
<name>L1JTJ4_GUITC</name>
<protein>
    <submittedName>
        <fullName evidence="2 3">Uncharacterized protein</fullName>
    </submittedName>
</protein>
<dbReference type="EnsemblProtists" id="EKX51871">
    <property type="protein sequence ID" value="EKX51871"/>
    <property type="gene ID" value="GUITHDRAFT_102486"/>
</dbReference>
<keyword evidence="4" id="KW-1185">Reference proteome</keyword>
<feature type="region of interest" description="Disordered" evidence="1">
    <location>
        <begin position="82"/>
        <end position="107"/>
    </location>
</feature>
<dbReference type="Proteomes" id="UP000011087">
    <property type="component" value="Unassembled WGS sequence"/>
</dbReference>
<gene>
    <name evidence="2" type="ORF">GUITHDRAFT_102486</name>
</gene>
<feature type="region of interest" description="Disordered" evidence="1">
    <location>
        <begin position="207"/>
        <end position="227"/>
    </location>
</feature>
<feature type="compositionally biased region" description="Polar residues" evidence="1">
    <location>
        <begin position="210"/>
        <end position="227"/>
    </location>
</feature>
<accession>L1JTJ4</accession>
<sequence>MGAFDFSLQLDLKSVGQNLQKLISDTDEFEASKANALMMERRKLEQEHIDILSSKIQEIEIGIQNTKSKMKQEISRNKILRQQASGARRKTAAMRKVSDDPTSTPNRGVAEMIRQDLEASIQSISLQAVSCIETVQDCFNSIAKVPESFSSGVSSGVKALPLPGHGRKVVRLVKHDPNDAQRDINDPECWNWEKLGELQLKRAKTVGAERSTSSSNEPHNVMAQSSLPVKLIKNK</sequence>
<reference evidence="2 4" key="1">
    <citation type="journal article" date="2012" name="Nature">
        <title>Algal genomes reveal evolutionary mosaicism and the fate of nucleomorphs.</title>
        <authorList>
            <consortium name="DOE Joint Genome Institute"/>
            <person name="Curtis B.A."/>
            <person name="Tanifuji G."/>
            <person name="Burki F."/>
            <person name="Gruber A."/>
            <person name="Irimia M."/>
            <person name="Maruyama S."/>
            <person name="Arias M.C."/>
            <person name="Ball S.G."/>
            <person name="Gile G.H."/>
            <person name="Hirakawa Y."/>
            <person name="Hopkins J.F."/>
            <person name="Kuo A."/>
            <person name="Rensing S.A."/>
            <person name="Schmutz J."/>
            <person name="Symeonidi A."/>
            <person name="Elias M."/>
            <person name="Eveleigh R.J."/>
            <person name="Herman E.K."/>
            <person name="Klute M.J."/>
            <person name="Nakayama T."/>
            <person name="Obornik M."/>
            <person name="Reyes-Prieto A."/>
            <person name="Armbrust E.V."/>
            <person name="Aves S.J."/>
            <person name="Beiko R.G."/>
            <person name="Coutinho P."/>
            <person name="Dacks J.B."/>
            <person name="Durnford D.G."/>
            <person name="Fast N.M."/>
            <person name="Green B.R."/>
            <person name="Grisdale C.J."/>
            <person name="Hempel F."/>
            <person name="Henrissat B."/>
            <person name="Hoppner M.P."/>
            <person name="Ishida K."/>
            <person name="Kim E."/>
            <person name="Koreny L."/>
            <person name="Kroth P.G."/>
            <person name="Liu Y."/>
            <person name="Malik S.B."/>
            <person name="Maier U.G."/>
            <person name="McRose D."/>
            <person name="Mock T."/>
            <person name="Neilson J.A."/>
            <person name="Onodera N.T."/>
            <person name="Poole A.M."/>
            <person name="Pritham E.J."/>
            <person name="Richards T.A."/>
            <person name="Rocap G."/>
            <person name="Roy S.W."/>
            <person name="Sarai C."/>
            <person name="Schaack S."/>
            <person name="Shirato S."/>
            <person name="Slamovits C.H."/>
            <person name="Spencer D.F."/>
            <person name="Suzuki S."/>
            <person name="Worden A.Z."/>
            <person name="Zauner S."/>
            <person name="Barry K."/>
            <person name="Bell C."/>
            <person name="Bharti A.K."/>
            <person name="Crow J.A."/>
            <person name="Grimwood J."/>
            <person name="Kramer R."/>
            <person name="Lindquist E."/>
            <person name="Lucas S."/>
            <person name="Salamov A."/>
            <person name="McFadden G.I."/>
            <person name="Lane C.E."/>
            <person name="Keeling P.J."/>
            <person name="Gray M.W."/>
            <person name="Grigoriev I.V."/>
            <person name="Archibald J.M."/>
        </authorList>
    </citation>
    <scope>NUCLEOTIDE SEQUENCE</scope>
    <source>
        <strain evidence="2 4">CCMP2712</strain>
    </source>
</reference>
<reference evidence="4" key="2">
    <citation type="submission" date="2012-11" db="EMBL/GenBank/DDBJ databases">
        <authorList>
            <person name="Kuo A."/>
            <person name="Curtis B.A."/>
            <person name="Tanifuji G."/>
            <person name="Burki F."/>
            <person name="Gruber A."/>
            <person name="Irimia M."/>
            <person name="Maruyama S."/>
            <person name="Arias M.C."/>
            <person name="Ball S.G."/>
            <person name="Gile G.H."/>
            <person name="Hirakawa Y."/>
            <person name="Hopkins J.F."/>
            <person name="Rensing S.A."/>
            <person name="Schmutz J."/>
            <person name="Symeonidi A."/>
            <person name="Elias M."/>
            <person name="Eveleigh R.J."/>
            <person name="Herman E.K."/>
            <person name="Klute M.J."/>
            <person name="Nakayama T."/>
            <person name="Obornik M."/>
            <person name="Reyes-Prieto A."/>
            <person name="Armbrust E.V."/>
            <person name="Aves S.J."/>
            <person name="Beiko R.G."/>
            <person name="Coutinho P."/>
            <person name="Dacks J.B."/>
            <person name="Durnford D.G."/>
            <person name="Fast N.M."/>
            <person name="Green B.R."/>
            <person name="Grisdale C."/>
            <person name="Hempe F."/>
            <person name="Henrissat B."/>
            <person name="Hoppner M.P."/>
            <person name="Ishida K.-I."/>
            <person name="Kim E."/>
            <person name="Koreny L."/>
            <person name="Kroth P.G."/>
            <person name="Liu Y."/>
            <person name="Malik S.-B."/>
            <person name="Maier U.G."/>
            <person name="McRose D."/>
            <person name="Mock T."/>
            <person name="Neilson J.A."/>
            <person name="Onodera N.T."/>
            <person name="Poole A.M."/>
            <person name="Pritham E.J."/>
            <person name="Richards T.A."/>
            <person name="Rocap G."/>
            <person name="Roy S.W."/>
            <person name="Sarai C."/>
            <person name="Schaack S."/>
            <person name="Shirato S."/>
            <person name="Slamovits C.H."/>
            <person name="Spencer D.F."/>
            <person name="Suzuki S."/>
            <person name="Worden A.Z."/>
            <person name="Zauner S."/>
            <person name="Barry K."/>
            <person name="Bell C."/>
            <person name="Bharti A.K."/>
            <person name="Crow J.A."/>
            <person name="Grimwood J."/>
            <person name="Kramer R."/>
            <person name="Lindquist E."/>
            <person name="Lucas S."/>
            <person name="Salamov A."/>
            <person name="McFadden G.I."/>
            <person name="Lane C.E."/>
            <person name="Keeling P.J."/>
            <person name="Gray M.W."/>
            <person name="Grigoriev I.V."/>
            <person name="Archibald J.M."/>
        </authorList>
    </citation>
    <scope>NUCLEOTIDE SEQUENCE</scope>
    <source>
        <strain evidence="4">CCMP2712</strain>
    </source>
</reference>
<dbReference type="HOGENOM" id="CLU_1182076_0_0_1"/>
<dbReference type="EMBL" id="JH992974">
    <property type="protein sequence ID" value="EKX51871.1"/>
    <property type="molecule type" value="Genomic_DNA"/>
</dbReference>
<evidence type="ECO:0000256" key="1">
    <source>
        <dbReference type="SAM" id="MobiDB-lite"/>
    </source>
</evidence>
<organism evidence="2">
    <name type="scientific">Guillardia theta (strain CCMP2712)</name>
    <name type="common">Cryptophyte</name>
    <dbReference type="NCBI Taxonomy" id="905079"/>
    <lineage>
        <taxon>Eukaryota</taxon>
        <taxon>Cryptophyceae</taxon>
        <taxon>Pyrenomonadales</taxon>
        <taxon>Geminigeraceae</taxon>
        <taxon>Guillardia</taxon>
    </lineage>
</organism>
<dbReference type="AlphaFoldDB" id="L1JTJ4"/>
<dbReference type="RefSeq" id="XP_005838851.1">
    <property type="nucleotide sequence ID" value="XM_005838794.1"/>
</dbReference>
<evidence type="ECO:0000313" key="3">
    <source>
        <dbReference type="EnsemblProtists" id="EKX51871"/>
    </source>
</evidence>
<dbReference type="PaxDb" id="55529-EKX51871"/>
<reference evidence="3" key="3">
    <citation type="submission" date="2016-03" db="UniProtKB">
        <authorList>
            <consortium name="EnsemblProtists"/>
        </authorList>
    </citation>
    <scope>IDENTIFICATION</scope>
</reference>